<protein>
    <submittedName>
        <fullName evidence="2">Uncharacterized protein</fullName>
    </submittedName>
</protein>
<dbReference type="Proteomes" id="UP000601435">
    <property type="component" value="Unassembled WGS sequence"/>
</dbReference>
<name>A0A812VZF8_9DINO</name>
<sequence length="328" mass="36419">MAWSSLGLALALGFSVAALDSLEDADCPILGESFATAGEDGLRFLQLRGKKQSASEGEGASSDGGCFHEVRKLMRFDAKLSLRQLQKIQLFTEAVSSSGGAESVLDSTSARHKLAANILQQTAANGTEAACGPTVSWLAELHLGIEGELLLKIPSVSTWPLWQTREDVLSSFAQRRDSKEEIFWYMMTSGSHTQHVWAVQQYPANREQNLPVRYRILQSCFDQYTLSAWLEPDPDAERLIRGREVYAPKNRTLQDGGPGYWIKMQRPAEEGGYDFSSTGECIMRPRPQWPKKLREWAESSLKYTAEDAFRDLLAAASNHGQGRLLTAE</sequence>
<dbReference type="AlphaFoldDB" id="A0A812VZF8"/>
<feature type="non-terminal residue" evidence="2">
    <location>
        <position position="1"/>
    </location>
</feature>
<proteinExistence type="predicted"/>
<evidence type="ECO:0000313" key="3">
    <source>
        <dbReference type="Proteomes" id="UP000601435"/>
    </source>
</evidence>
<evidence type="ECO:0000313" key="2">
    <source>
        <dbReference type="EMBL" id="CAE7651028.1"/>
    </source>
</evidence>
<reference evidence="2" key="1">
    <citation type="submission" date="2021-02" db="EMBL/GenBank/DDBJ databases">
        <authorList>
            <person name="Dougan E. K."/>
            <person name="Rhodes N."/>
            <person name="Thang M."/>
            <person name="Chan C."/>
        </authorList>
    </citation>
    <scope>NUCLEOTIDE SEQUENCE</scope>
</reference>
<dbReference type="EMBL" id="CAJNJA010030976">
    <property type="protein sequence ID" value="CAE7651028.1"/>
    <property type="molecule type" value="Genomic_DNA"/>
</dbReference>
<organism evidence="2 3">
    <name type="scientific">Symbiodinium necroappetens</name>
    <dbReference type="NCBI Taxonomy" id="1628268"/>
    <lineage>
        <taxon>Eukaryota</taxon>
        <taxon>Sar</taxon>
        <taxon>Alveolata</taxon>
        <taxon>Dinophyceae</taxon>
        <taxon>Suessiales</taxon>
        <taxon>Symbiodiniaceae</taxon>
        <taxon>Symbiodinium</taxon>
    </lineage>
</organism>
<comment type="caution">
    <text evidence="2">The sequence shown here is derived from an EMBL/GenBank/DDBJ whole genome shotgun (WGS) entry which is preliminary data.</text>
</comment>
<feature type="chain" id="PRO_5032414590" evidence="1">
    <location>
        <begin position="19"/>
        <end position="328"/>
    </location>
</feature>
<gene>
    <name evidence="2" type="ORF">SNEC2469_LOCUS18412</name>
</gene>
<feature type="signal peptide" evidence="1">
    <location>
        <begin position="1"/>
        <end position="18"/>
    </location>
</feature>
<accession>A0A812VZF8</accession>
<dbReference type="OrthoDB" id="437243at2759"/>
<evidence type="ECO:0000256" key="1">
    <source>
        <dbReference type="SAM" id="SignalP"/>
    </source>
</evidence>
<keyword evidence="1" id="KW-0732">Signal</keyword>
<keyword evidence="3" id="KW-1185">Reference proteome</keyword>